<evidence type="ECO:0000313" key="2">
    <source>
        <dbReference type="EMBL" id="TBO31441.1"/>
    </source>
</evidence>
<organism evidence="2 3">
    <name type="scientific">Aquabacterium lacunae</name>
    <dbReference type="NCBI Taxonomy" id="2528630"/>
    <lineage>
        <taxon>Bacteria</taxon>
        <taxon>Pseudomonadati</taxon>
        <taxon>Pseudomonadota</taxon>
        <taxon>Betaproteobacteria</taxon>
        <taxon>Burkholderiales</taxon>
        <taxon>Aquabacterium</taxon>
    </lineage>
</organism>
<evidence type="ECO:0000256" key="1">
    <source>
        <dbReference type="SAM" id="MobiDB-lite"/>
    </source>
</evidence>
<dbReference type="SUPFAM" id="SSF54611">
    <property type="entry name" value="SecB-like"/>
    <property type="match status" value="1"/>
</dbReference>
<name>A0A4Q9GYY9_9BURK</name>
<gene>
    <name evidence="2" type="ORF">EYS42_09415</name>
</gene>
<dbReference type="EMBL" id="SIXI01000003">
    <property type="protein sequence ID" value="TBO31441.1"/>
    <property type="molecule type" value="Genomic_DNA"/>
</dbReference>
<comment type="caution">
    <text evidence="2">The sequence shown here is derived from an EMBL/GenBank/DDBJ whole genome shotgun (WGS) entry which is preliminary data.</text>
</comment>
<dbReference type="AlphaFoldDB" id="A0A4Q9GYY9"/>
<dbReference type="InterPro" id="IPR035958">
    <property type="entry name" value="SecB-like_sf"/>
</dbReference>
<protein>
    <recommendedName>
        <fullName evidence="4">Preprotein translocase subunit SecB</fullName>
    </recommendedName>
</protein>
<dbReference type="Proteomes" id="UP000292120">
    <property type="component" value="Unassembled WGS sequence"/>
</dbReference>
<dbReference type="RefSeq" id="WP_130967895.1">
    <property type="nucleotide sequence ID" value="NZ_SIXI01000003.1"/>
</dbReference>
<keyword evidence="3" id="KW-1185">Reference proteome</keyword>
<dbReference type="Gene3D" id="3.10.420.10">
    <property type="entry name" value="SecB-like"/>
    <property type="match status" value="1"/>
</dbReference>
<proteinExistence type="predicted"/>
<feature type="region of interest" description="Disordered" evidence="1">
    <location>
        <begin position="151"/>
        <end position="174"/>
    </location>
</feature>
<evidence type="ECO:0000313" key="3">
    <source>
        <dbReference type="Proteomes" id="UP000292120"/>
    </source>
</evidence>
<dbReference type="OrthoDB" id="9153773at2"/>
<sequence length="174" mass="19012">MQPSPLQLLQCCFESVNVVAVPDFDNSQRDSSFVFNPTGMEMSSETAVQDLGGDKEWCDYAIRLVVGFEPKQPNATPYRGQLALQGMVRMHGAKTLLERKQLAVVNGVSLMYGVARDMVCTLTSRGVHGQMLLPTLNFRSLAESVALDDAQAPPAAELKDKPKPAAKARKKTKT</sequence>
<accession>A0A4Q9GYY9</accession>
<feature type="compositionally biased region" description="Basic residues" evidence="1">
    <location>
        <begin position="164"/>
        <end position="174"/>
    </location>
</feature>
<evidence type="ECO:0008006" key="4">
    <source>
        <dbReference type="Google" id="ProtNLM"/>
    </source>
</evidence>
<reference evidence="2 3" key="1">
    <citation type="submission" date="2019-02" db="EMBL/GenBank/DDBJ databases">
        <title>Aquabacterium sp. strain KMB7.</title>
        <authorList>
            <person name="Chen W.-M."/>
        </authorList>
    </citation>
    <scope>NUCLEOTIDE SEQUENCE [LARGE SCALE GENOMIC DNA]</scope>
    <source>
        <strain evidence="2 3">KMB7</strain>
    </source>
</reference>